<evidence type="ECO:0000313" key="2">
    <source>
        <dbReference type="Proteomes" id="UP001234297"/>
    </source>
</evidence>
<dbReference type="EMBL" id="CM056818">
    <property type="protein sequence ID" value="KAJ8622194.1"/>
    <property type="molecule type" value="Genomic_DNA"/>
</dbReference>
<gene>
    <name evidence="1" type="ORF">MRB53_030723</name>
</gene>
<reference evidence="1 2" key="1">
    <citation type="journal article" date="2022" name="Hortic Res">
        <title>A haplotype resolved chromosomal level avocado genome allows analysis of novel avocado genes.</title>
        <authorList>
            <person name="Nath O."/>
            <person name="Fletcher S.J."/>
            <person name="Hayward A."/>
            <person name="Shaw L.M."/>
            <person name="Masouleh A.K."/>
            <person name="Furtado A."/>
            <person name="Henry R.J."/>
            <person name="Mitter N."/>
        </authorList>
    </citation>
    <scope>NUCLEOTIDE SEQUENCE [LARGE SCALE GENOMIC DNA]</scope>
    <source>
        <strain evidence="2">cv. Hass</strain>
    </source>
</reference>
<dbReference type="Proteomes" id="UP001234297">
    <property type="component" value="Chromosome 10"/>
</dbReference>
<sequence>MSSSFSLLVVRFISALPSLDVSCSTIYLSLPILKAASPCSHISAQFELNYCNAENVPLRLYAEKKPSTLYEEKKPSRLPS</sequence>
<protein>
    <submittedName>
        <fullName evidence="1">Uncharacterized protein</fullName>
    </submittedName>
</protein>
<comment type="caution">
    <text evidence="1">The sequence shown here is derived from an EMBL/GenBank/DDBJ whole genome shotgun (WGS) entry which is preliminary data.</text>
</comment>
<accession>A0ACC2KM29</accession>
<evidence type="ECO:0000313" key="1">
    <source>
        <dbReference type="EMBL" id="KAJ8622194.1"/>
    </source>
</evidence>
<organism evidence="1 2">
    <name type="scientific">Persea americana</name>
    <name type="common">Avocado</name>
    <dbReference type="NCBI Taxonomy" id="3435"/>
    <lineage>
        <taxon>Eukaryota</taxon>
        <taxon>Viridiplantae</taxon>
        <taxon>Streptophyta</taxon>
        <taxon>Embryophyta</taxon>
        <taxon>Tracheophyta</taxon>
        <taxon>Spermatophyta</taxon>
        <taxon>Magnoliopsida</taxon>
        <taxon>Magnoliidae</taxon>
        <taxon>Laurales</taxon>
        <taxon>Lauraceae</taxon>
        <taxon>Persea</taxon>
    </lineage>
</organism>
<proteinExistence type="predicted"/>
<keyword evidence="2" id="KW-1185">Reference proteome</keyword>
<name>A0ACC2KM29_PERAE</name>